<protein>
    <recommendedName>
        <fullName evidence="5">Origin recognition complex subunit 2</fullName>
    </recommendedName>
</protein>
<organism evidence="8 9">
    <name type="scientific">Hydnum rufescens UP504</name>
    <dbReference type="NCBI Taxonomy" id="1448309"/>
    <lineage>
        <taxon>Eukaryota</taxon>
        <taxon>Fungi</taxon>
        <taxon>Dikarya</taxon>
        <taxon>Basidiomycota</taxon>
        <taxon>Agaricomycotina</taxon>
        <taxon>Agaricomycetes</taxon>
        <taxon>Cantharellales</taxon>
        <taxon>Hydnaceae</taxon>
        <taxon>Hydnum</taxon>
    </lineage>
</organism>
<dbReference type="Pfam" id="PF04084">
    <property type="entry name" value="RecA-like_ORC2"/>
    <property type="match status" value="1"/>
</dbReference>
<evidence type="ECO:0000256" key="4">
    <source>
        <dbReference type="ARBA" id="ARBA00023242"/>
    </source>
</evidence>
<gene>
    <name evidence="8" type="ORF">BS47DRAFT_1291336</name>
</gene>
<dbReference type="PANTHER" id="PTHR14052:SF0">
    <property type="entry name" value="ORIGIN RECOGNITION COMPLEX SUBUNIT 2"/>
    <property type="match status" value="1"/>
</dbReference>
<dbReference type="AlphaFoldDB" id="A0A9P6B3V0"/>
<proteinExistence type="inferred from homology"/>
<keyword evidence="4 5" id="KW-0539">Nucleus</keyword>
<sequence length="436" mass="47742">MEVDNEDLSPLKAGPKKTGLNLPEVGGESAIRHTASDVYFHLASRPSKTSDNVFSALLPHLTAEECAALVRNSPATRKHKERIAALRKEIELQFPQFGFELSQGFNLLFYGYGSKRTLLNDFARLVCAKHGHIVIVNGFFPSFSLRELVESIEKIPGIASQPISLPSGIDGQVRRIYDYFLPPETRSRAKSSRRPLFLIVHNIESPGLRNSRAQACLSLLASNPRIHVVASIDNVYAPLMWTTHDILNRKHEYHETDQSLPSTRGFQWLWHPATTFEPYDIELSFRDLSVLPKSGGSGRTAGDDLAAPGRGGSGISETAAKQVLASVTQKAKRLFVVLGRQQLAAWVEQGGAGGNSVEDLHTLGMAHNLLSIKARDEFLATSDVGLRGLLQEFRDHGLVLSASVAGVPQEGRGAGDVLWIPLPKDILTRILEGLAI</sequence>
<keyword evidence="3 5" id="KW-0235">DNA replication</keyword>
<comment type="function">
    <text evidence="5">Component of the origin recognition complex (ORC) that binds origins of replication. DNA-binding is ATP-dependent. ORC is required to assemble the pre-replication complex necessary to initiate DNA replication.</text>
</comment>
<dbReference type="InterPro" id="IPR056772">
    <property type="entry name" value="RecA-like_ORC2"/>
</dbReference>
<evidence type="ECO:0000259" key="7">
    <source>
        <dbReference type="Pfam" id="PF24882"/>
    </source>
</evidence>
<reference evidence="8" key="1">
    <citation type="journal article" date="2020" name="Nat. Commun.">
        <title>Large-scale genome sequencing of mycorrhizal fungi provides insights into the early evolution of symbiotic traits.</title>
        <authorList>
            <person name="Miyauchi S."/>
            <person name="Kiss E."/>
            <person name="Kuo A."/>
            <person name="Drula E."/>
            <person name="Kohler A."/>
            <person name="Sanchez-Garcia M."/>
            <person name="Morin E."/>
            <person name="Andreopoulos B."/>
            <person name="Barry K.W."/>
            <person name="Bonito G."/>
            <person name="Buee M."/>
            <person name="Carver A."/>
            <person name="Chen C."/>
            <person name="Cichocki N."/>
            <person name="Clum A."/>
            <person name="Culley D."/>
            <person name="Crous P.W."/>
            <person name="Fauchery L."/>
            <person name="Girlanda M."/>
            <person name="Hayes R.D."/>
            <person name="Keri Z."/>
            <person name="LaButti K."/>
            <person name="Lipzen A."/>
            <person name="Lombard V."/>
            <person name="Magnuson J."/>
            <person name="Maillard F."/>
            <person name="Murat C."/>
            <person name="Nolan M."/>
            <person name="Ohm R.A."/>
            <person name="Pangilinan J."/>
            <person name="Pereira M.F."/>
            <person name="Perotto S."/>
            <person name="Peter M."/>
            <person name="Pfister S."/>
            <person name="Riley R."/>
            <person name="Sitrit Y."/>
            <person name="Stielow J.B."/>
            <person name="Szollosi G."/>
            <person name="Zifcakova L."/>
            <person name="Stursova M."/>
            <person name="Spatafora J.W."/>
            <person name="Tedersoo L."/>
            <person name="Vaario L.M."/>
            <person name="Yamada A."/>
            <person name="Yan M."/>
            <person name="Wang P."/>
            <person name="Xu J."/>
            <person name="Bruns T."/>
            <person name="Baldrian P."/>
            <person name="Vilgalys R."/>
            <person name="Dunand C."/>
            <person name="Henrissat B."/>
            <person name="Grigoriev I.V."/>
            <person name="Hibbett D."/>
            <person name="Nagy L.G."/>
            <person name="Martin F.M."/>
        </authorList>
    </citation>
    <scope>NUCLEOTIDE SEQUENCE</scope>
    <source>
        <strain evidence="8">UP504</strain>
    </source>
</reference>
<evidence type="ECO:0000256" key="1">
    <source>
        <dbReference type="ARBA" id="ARBA00004123"/>
    </source>
</evidence>
<comment type="similarity">
    <text evidence="2 5">Belongs to the ORC2 family.</text>
</comment>
<comment type="subunit">
    <text evidence="5">Component of the origin recognition complex (ORC).</text>
</comment>
<dbReference type="InterPro" id="IPR007220">
    <property type="entry name" value="ORC2"/>
</dbReference>
<name>A0A9P6B3V0_9AGAM</name>
<evidence type="ECO:0000256" key="5">
    <source>
        <dbReference type="RuleBase" id="RU368084"/>
    </source>
</evidence>
<evidence type="ECO:0000313" key="9">
    <source>
        <dbReference type="Proteomes" id="UP000886523"/>
    </source>
</evidence>
<evidence type="ECO:0000256" key="2">
    <source>
        <dbReference type="ARBA" id="ARBA00007421"/>
    </source>
</evidence>
<dbReference type="EMBL" id="MU128933">
    <property type="protein sequence ID" value="KAF9517213.1"/>
    <property type="molecule type" value="Genomic_DNA"/>
</dbReference>
<evidence type="ECO:0000259" key="6">
    <source>
        <dbReference type="Pfam" id="PF04084"/>
    </source>
</evidence>
<dbReference type="OrthoDB" id="346673at2759"/>
<dbReference type="PANTHER" id="PTHR14052">
    <property type="entry name" value="ORIGIN RECOGNITION COMPLEX SUBUNIT 2"/>
    <property type="match status" value="1"/>
</dbReference>
<dbReference type="GO" id="GO:0003688">
    <property type="term" value="F:DNA replication origin binding"/>
    <property type="evidence" value="ECO:0007669"/>
    <property type="project" value="UniProtKB-UniRule"/>
</dbReference>
<evidence type="ECO:0000313" key="8">
    <source>
        <dbReference type="EMBL" id="KAF9517213.1"/>
    </source>
</evidence>
<comment type="subcellular location">
    <subcellularLocation>
        <location evidence="1 5">Nucleus</location>
    </subcellularLocation>
</comment>
<accession>A0A9P6B3V0</accession>
<evidence type="ECO:0000256" key="3">
    <source>
        <dbReference type="ARBA" id="ARBA00022705"/>
    </source>
</evidence>
<keyword evidence="9" id="KW-1185">Reference proteome</keyword>
<comment type="caution">
    <text evidence="8">The sequence shown here is derived from an EMBL/GenBank/DDBJ whole genome shotgun (WGS) entry which is preliminary data.</text>
</comment>
<dbReference type="GO" id="GO:0005664">
    <property type="term" value="C:nuclear origin of replication recognition complex"/>
    <property type="evidence" value="ECO:0007669"/>
    <property type="project" value="UniProtKB-UniRule"/>
</dbReference>
<dbReference type="InterPro" id="IPR056773">
    <property type="entry name" value="WHD_ORC2"/>
</dbReference>
<dbReference type="GO" id="GO:0006260">
    <property type="term" value="P:DNA replication"/>
    <property type="evidence" value="ECO:0007669"/>
    <property type="project" value="UniProtKB-UniRule"/>
</dbReference>
<dbReference type="Proteomes" id="UP000886523">
    <property type="component" value="Unassembled WGS sequence"/>
</dbReference>
<feature type="domain" description="Origin recognition complex subunit 2 RecA-like" evidence="6">
    <location>
        <begin position="83"/>
        <end position="271"/>
    </location>
</feature>
<feature type="domain" description="Origin recognition complex subunit 2 winged-helix" evidence="7">
    <location>
        <begin position="362"/>
        <end position="425"/>
    </location>
</feature>
<dbReference type="Pfam" id="PF24882">
    <property type="entry name" value="WHD_ORC2"/>
    <property type="match status" value="1"/>
</dbReference>